<protein>
    <submittedName>
        <fullName evidence="2">Sigma-70 family RNA polymerase sigma factor</fullName>
    </submittedName>
</protein>
<dbReference type="InterPro" id="IPR013325">
    <property type="entry name" value="RNA_pol_sigma_r2"/>
</dbReference>
<dbReference type="NCBIfam" id="TIGR02937">
    <property type="entry name" value="sigma70-ECF"/>
    <property type="match status" value="1"/>
</dbReference>
<dbReference type="InterPro" id="IPR014284">
    <property type="entry name" value="RNA_pol_sigma-70_dom"/>
</dbReference>
<dbReference type="SUPFAM" id="SSF88659">
    <property type="entry name" value="Sigma3 and sigma4 domains of RNA polymerase sigma factors"/>
    <property type="match status" value="1"/>
</dbReference>
<dbReference type="Gene3D" id="1.10.1740.10">
    <property type="match status" value="1"/>
</dbReference>
<comment type="caution">
    <text evidence="2">The sequence shown here is derived from an EMBL/GenBank/DDBJ whole genome shotgun (WGS) entry which is preliminary data.</text>
</comment>
<dbReference type="InterPro" id="IPR007627">
    <property type="entry name" value="RNA_pol_sigma70_r2"/>
</dbReference>
<feature type="domain" description="RNA polymerase sigma-70 region 2" evidence="1">
    <location>
        <begin position="8"/>
        <end position="71"/>
    </location>
</feature>
<dbReference type="PANTHER" id="PTHR30173">
    <property type="entry name" value="SIGMA 19 FACTOR"/>
    <property type="match status" value="1"/>
</dbReference>
<evidence type="ECO:0000313" key="3">
    <source>
        <dbReference type="Proteomes" id="UP000614216"/>
    </source>
</evidence>
<accession>A0A937G2D5</accession>
<gene>
    <name evidence="2" type="ORF">JMN32_12790</name>
</gene>
<dbReference type="PANTHER" id="PTHR30173:SF36">
    <property type="entry name" value="ECF RNA POLYMERASE SIGMA FACTOR SIGJ"/>
    <property type="match status" value="1"/>
</dbReference>
<proteinExistence type="predicted"/>
<dbReference type="GO" id="GO:0006352">
    <property type="term" value="P:DNA-templated transcription initiation"/>
    <property type="evidence" value="ECO:0007669"/>
    <property type="project" value="InterPro"/>
</dbReference>
<dbReference type="AlphaFoldDB" id="A0A937G2D5"/>
<dbReference type="Proteomes" id="UP000614216">
    <property type="component" value="Unassembled WGS sequence"/>
</dbReference>
<reference evidence="2" key="1">
    <citation type="submission" date="2021-01" db="EMBL/GenBank/DDBJ databases">
        <title>Fulvivirga kasyanovii gen. nov., sp nov., a novel member of the phylum Bacteroidetes isolated from seawater in a mussel farm.</title>
        <authorList>
            <person name="Zhao L.-H."/>
            <person name="Wang Z.-J."/>
        </authorList>
    </citation>
    <scope>NUCLEOTIDE SEQUENCE</scope>
    <source>
        <strain evidence="2">29W222</strain>
    </source>
</reference>
<keyword evidence="3" id="KW-1185">Reference proteome</keyword>
<dbReference type="InterPro" id="IPR052704">
    <property type="entry name" value="ECF_Sigma-70_Domain"/>
</dbReference>
<dbReference type="InterPro" id="IPR013324">
    <property type="entry name" value="RNA_pol_sigma_r3/r4-like"/>
</dbReference>
<evidence type="ECO:0000313" key="2">
    <source>
        <dbReference type="EMBL" id="MBL6447191.1"/>
    </source>
</evidence>
<organism evidence="2 3">
    <name type="scientific">Fulvivirga marina</name>
    <dbReference type="NCBI Taxonomy" id="2494733"/>
    <lineage>
        <taxon>Bacteria</taxon>
        <taxon>Pseudomonadati</taxon>
        <taxon>Bacteroidota</taxon>
        <taxon>Cytophagia</taxon>
        <taxon>Cytophagales</taxon>
        <taxon>Fulvivirgaceae</taxon>
        <taxon>Fulvivirga</taxon>
    </lineage>
</organism>
<evidence type="ECO:0000259" key="1">
    <source>
        <dbReference type="Pfam" id="PF04542"/>
    </source>
</evidence>
<sequence>MNQSQAIALYQPLLQQIALKMVGSIADAEDIVQDTFLKWLSANTEKIENTKAYLIKAVTNNCINHLDALRRKKDECLQNLSPSELIDWYKEKEFFRFDMENEISAALNVVHKKLEPLEKGIFVLRELFDFDYEELQLIFDKKKENCRQLFSRAKGKLSEETGKVKMGASSPSILDNFKNACNFGSPADFIKDVKREINLKLSNSLS</sequence>
<dbReference type="Pfam" id="PF04542">
    <property type="entry name" value="Sigma70_r2"/>
    <property type="match status" value="1"/>
</dbReference>
<name>A0A937G2D5_9BACT</name>
<dbReference type="GO" id="GO:0016987">
    <property type="term" value="F:sigma factor activity"/>
    <property type="evidence" value="ECO:0007669"/>
    <property type="project" value="TreeGrafter"/>
</dbReference>
<dbReference type="EMBL" id="JAEUGD010000042">
    <property type="protein sequence ID" value="MBL6447191.1"/>
    <property type="molecule type" value="Genomic_DNA"/>
</dbReference>
<dbReference type="SUPFAM" id="SSF88946">
    <property type="entry name" value="Sigma2 domain of RNA polymerase sigma factors"/>
    <property type="match status" value="1"/>
</dbReference>